<evidence type="ECO:0000256" key="1">
    <source>
        <dbReference type="SAM" id="SignalP"/>
    </source>
</evidence>
<evidence type="ECO:0000313" key="3">
    <source>
        <dbReference type="Proteomes" id="UP000326950"/>
    </source>
</evidence>
<proteinExistence type="predicted"/>
<evidence type="ECO:0000313" key="2">
    <source>
        <dbReference type="EMBL" id="KAE8159207.1"/>
    </source>
</evidence>
<feature type="chain" id="PRO_5024883683" description="Cyanovirin-N domain-containing protein" evidence="1">
    <location>
        <begin position="24"/>
        <end position="206"/>
    </location>
</feature>
<dbReference type="AlphaFoldDB" id="A0A5N6UKP2"/>
<dbReference type="OrthoDB" id="4473975at2759"/>
<sequence length="206" mass="22758">MFDTLVTAIVALCLSVSITGGLATQPGVEVQSATNGGHQRPLNQYTRDIHDQCRNIQVLPLRSIQNIPPAPGRPEDRFALEHSEINVTDLQPPPLPPARLVASCGSPHRRRWTEVRLDNCLGWDAAGERLIAQPNGYGLQRGACWGCKYFPISREKFRVVCFCDNVTQGLLTVIPGIDRMAAGKTFDQDGVWRLINGQLQCQNWGS</sequence>
<name>A0A5N6UKP2_ASPTM</name>
<feature type="signal peptide" evidence="1">
    <location>
        <begin position="1"/>
        <end position="23"/>
    </location>
</feature>
<dbReference type="Proteomes" id="UP000326950">
    <property type="component" value="Unassembled WGS sequence"/>
</dbReference>
<protein>
    <recommendedName>
        <fullName evidence="4">Cyanovirin-N domain-containing protein</fullName>
    </recommendedName>
</protein>
<dbReference type="EMBL" id="ML738679">
    <property type="protein sequence ID" value="KAE8159207.1"/>
    <property type="molecule type" value="Genomic_DNA"/>
</dbReference>
<gene>
    <name evidence="2" type="ORF">BDV40DRAFT_303471</name>
</gene>
<keyword evidence="3" id="KW-1185">Reference proteome</keyword>
<keyword evidence="1" id="KW-0732">Signal</keyword>
<organism evidence="2 3">
    <name type="scientific">Aspergillus tamarii</name>
    <dbReference type="NCBI Taxonomy" id="41984"/>
    <lineage>
        <taxon>Eukaryota</taxon>
        <taxon>Fungi</taxon>
        <taxon>Dikarya</taxon>
        <taxon>Ascomycota</taxon>
        <taxon>Pezizomycotina</taxon>
        <taxon>Eurotiomycetes</taxon>
        <taxon>Eurotiomycetidae</taxon>
        <taxon>Eurotiales</taxon>
        <taxon>Aspergillaceae</taxon>
        <taxon>Aspergillus</taxon>
        <taxon>Aspergillus subgen. Circumdati</taxon>
    </lineage>
</organism>
<accession>A0A5N6UKP2</accession>
<evidence type="ECO:0008006" key="4">
    <source>
        <dbReference type="Google" id="ProtNLM"/>
    </source>
</evidence>
<reference evidence="2 3" key="1">
    <citation type="submission" date="2019-04" db="EMBL/GenBank/DDBJ databases">
        <title>Friends and foes A comparative genomics study of 23 Aspergillus species from section Flavi.</title>
        <authorList>
            <consortium name="DOE Joint Genome Institute"/>
            <person name="Kjaerbolling I."/>
            <person name="Vesth T."/>
            <person name="Frisvad J.C."/>
            <person name="Nybo J.L."/>
            <person name="Theobald S."/>
            <person name="Kildgaard S."/>
            <person name="Isbrandt T."/>
            <person name="Kuo A."/>
            <person name="Sato A."/>
            <person name="Lyhne E.K."/>
            <person name="Kogle M.E."/>
            <person name="Wiebenga A."/>
            <person name="Kun R.S."/>
            <person name="Lubbers R.J."/>
            <person name="Makela M.R."/>
            <person name="Barry K."/>
            <person name="Chovatia M."/>
            <person name="Clum A."/>
            <person name="Daum C."/>
            <person name="Haridas S."/>
            <person name="He G."/>
            <person name="LaButti K."/>
            <person name="Lipzen A."/>
            <person name="Mondo S."/>
            <person name="Riley R."/>
            <person name="Salamov A."/>
            <person name="Simmons B.A."/>
            <person name="Magnuson J.K."/>
            <person name="Henrissat B."/>
            <person name="Mortensen U.H."/>
            <person name="Larsen T.O."/>
            <person name="Devries R.P."/>
            <person name="Grigoriev I.V."/>
            <person name="Machida M."/>
            <person name="Baker S.E."/>
            <person name="Andersen M.R."/>
        </authorList>
    </citation>
    <scope>NUCLEOTIDE SEQUENCE [LARGE SCALE GENOMIC DNA]</scope>
    <source>
        <strain evidence="2 3">CBS 117626</strain>
    </source>
</reference>